<dbReference type="InterPro" id="IPR043519">
    <property type="entry name" value="NT_sf"/>
</dbReference>
<comment type="caution">
    <text evidence="1">The sequence shown here is derived from an EMBL/GenBank/DDBJ whole genome shotgun (WGS) entry which is preliminary data.</text>
</comment>
<reference evidence="1 2" key="1">
    <citation type="submission" date="2024-06" db="EMBL/GenBank/DDBJ databases">
        <title>The Natural Products Discovery Center: Release of the First 8490 Sequenced Strains for Exploring Actinobacteria Biosynthetic Diversity.</title>
        <authorList>
            <person name="Kalkreuter E."/>
            <person name="Kautsar S.A."/>
            <person name="Yang D."/>
            <person name="Bader C.D."/>
            <person name="Teijaro C.N."/>
            <person name="Fluegel L."/>
            <person name="Davis C.M."/>
            <person name="Simpson J.R."/>
            <person name="Lauterbach L."/>
            <person name="Steele A.D."/>
            <person name="Gui C."/>
            <person name="Meng S."/>
            <person name="Li G."/>
            <person name="Viehrig K."/>
            <person name="Ye F."/>
            <person name="Su P."/>
            <person name="Kiefer A.F."/>
            <person name="Nichols A."/>
            <person name="Cepeda A.J."/>
            <person name="Yan W."/>
            <person name="Fan B."/>
            <person name="Jiang Y."/>
            <person name="Adhikari A."/>
            <person name="Zheng C.-J."/>
            <person name="Schuster L."/>
            <person name="Cowan T.M."/>
            <person name="Smanski M.J."/>
            <person name="Chevrette M.G."/>
            <person name="De Carvalho L.P.S."/>
            <person name="Shen B."/>
        </authorList>
    </citation>
    <scope>NUCLEOTIDE SEQUENCE [LARGE SCALE GENOMIC DNA]</scope>
    <source>
        <strain evidence="1 2">NPDC046838</strain>
    </source>
</reference>
<evidence type="ECO:0000313" key="2">
    <source>
        <dbReference type="Proteomes" id="UP001551176"/>
    </source>
</evidence>
<dbReference type="Pfam" id="PF18144">
    <property type="entry name" value="SMODS"/>
    <property type="match status" value="1"/>
</dbReference>
<keyword evidence="2" id="KW-1185">Reference proteome</keyword>
<dbReference type="SUPFAM" id="SSF81301">
    <property type="entry name" value="Nucleotidyltransferase"/>
    <property type="match status" value="1"/>
</dbReference>
<organism evidence="1 2">
    <name type="scientific">Streptomyces atriruber</name>
    <dbReference type="NCBI Taxonomy" id="545121"/>
    <lineage>
        <taxon>Bacteria</taxon>
        <taxon>Bacillati</taxon>
        <taxon>Actinomycetota</taxon>
        <taxon>Actinomycetes</taxon>
        <taxon>Kitasatosporales</taxon>
        <taxon>Streptomycetaceae</taxon>
        <taxon>Streptomyces</taxon>
    </lineage>
</organism>
<proteinExistence type="predicted"/>
<name>A0ABV3BUV1_9ACTN</name>
<dbReference type="Proteomes" id="UP001551176">
    <property type="component" value="Unassembled WGS sequence"/>
</dbReference>
<protein>
    <submittedName>
        <fullName evidence="1">Nucleotidyltransferase</fullName>
    </submittedName>
</protein>
<accession>A0ABV3BUV1</accession>
<dbReference type="RefSeq" id="WP_359354439.1">
    <property type="nucleotide sequence ID" value="NZ_JBEYXV010000017.1"/>
</dbReference>
<evidence type="ECO:0000313" key="1">
    <source>
        <dbReference type="EMBL" id="MEU6824799.1"/>
    </source>
</evidence>
<gene>
    <name evidence="1" type="ORF">ABZ921_29570</name>
</gene>
<dbReference type="EMBL" id="JBEYXV010000017">
    <property type="protein sequence ID" value="MEU6824799.1"/>
    <property type="molecule type" value="Genomic_DNA"/>
</dbReference>
<sequence>MVLSVTQGFSVFLDRLVPLQSQRIATARHRVSVETSLRNALPVKLFRETGSFTHGTGVRNYADVDLLVSLKGVRPGSSDTALSWVRSALVASFPNTIVRTSRPAIVVEFANRDETWEVIPGFITSRGPSDVSVYDIPGPATGWIDSAPTAHLKYVTEVNTEPKISGGAKKLARLAKAWKYYNNVPISSFYLEMRAAKYLSGDSLFDPMMDICLYLEHLKGIGLASMRDPKGASGQFYACSTNVKAEDALSKLSTAAARARKALNATNSGDTNIAFRYLDLLFGGKFPAR</sequence>